<dbReference type="GO" id="GO:0051015">
    <property type="term" value="F:actin filament binding"/>
    <property type="evidence" value="ECO:0007669"/>
    <property type="project" value="InterPro"/>
</dbReference>
<keyword evidence="3" id="KW-1185">Reference proteome</keyword>
<evidence type="ECO:0000259" key="1">
    <source>
        <dbReference type="PROSITE" id="PS50106"/>
    </source>
</evidence>
<dbReference type="GO" id="GO:0005912">
    <property type="term" value="C:adherens junction"/>
    <property type="evidence" value="ECO:0007669"/>
    <property type="project" value="TreeGrafter"/>
</dbReference>
<reference evidence="2" key="2">
    <citation type="submission" date="2025-09" db="UniProtKB">
        <authorList>
            <consortium name="Ensembl"/>
        </authorList>
    </citation>
    <scope>IDENTIFICATION</scope>
</reference>
<feature type="domain" description="PDZ" evidence="1">
    <location>
        <begin position="19"/>
        <end position="92"/>
    </location>
</feature>
<dbReference type="PANTHER" id="PTHR15012:SF38">
    <property type="entry name" value="PROTEIN SHROOM2-LIKE ISOFORM X1"/>
    <property type="match status" value="1"/>
</dbReference>
<dbReference type="OMA" id="WGFALRG"/>
<dbReference type="Proteomes" id="UP000261620">
    <property type="component" value="Unplaced"/>
</dbReference>
<dbReference type="InterPro" id="IPR027685">
    <property type="entry name" value="Shroom_fam"/>
</dbReference>
<dbReference type="SMART" id="SM00228">
    <property type="entry name" value="PDZ"/>
    <property type="match status" value="1"/>
</dbReference>
<dbReference type="InterPro" id="IPR036034">
    <property type="entry name" value="PDZ_sf"/>
</dbReference>
<dbReference type="STRING" id="94237.ENSMMOP00000007717"/>
<organism evidence="2 3">
    <name type="scientific">Mola mola</name>
    <name type="common">Ocean sunfish</name>
    <name type="synonym">Tetraodon mola</name>
    <dbReference type="NCBI Taxonomy" id="94237"/>
    <lineage>
        <taxon>Eukaryota</taxon>
        <taxon>Metazoa</taxon>
        <taxon>Chordata</taxon>
        <taxon>Craniata</taxon>
        <taxon>Vertebrata</taxon>
        <taxon>Euteleostomi</taxon>
        <taxon>Actinopterygii</taxon>
        <taxon>Neopterygii</taxon>
        <taxon>Teleostei</taxon>
        <taxon>Neoteleostei</taxon>
        <taxon>Acanthomorphata</taxon>
        <taxon>Eupercaria</taxon>
        <taxon>Tetraodontiformes</taxon>
        <taxon>Molidae</taxon>
        <taxon>Mola</taxon>
    </lineage>
</organism>
<reference evidence="2" key="1">
    <citation type="submission" date="2025-08" db="UniProtKB">
        <authorList>
            <consortium name="Ensembl"/>
        </authorList>
    </citation>
    <scope>IDENTIFICATION</scope>
</reference>
<dbReference type="AlphaFoldDB" id="A0A3Q3W7E2"/>
<evidence type="ECO:0000313" key="2">
    <source>
        <dbReference type="Ensembl" id="ENSMMOP00000007717.1"/>
    </source>
</evidence>
<dbReference type="GO" id="GO:0016324">
    <property type="term" value="C:apical plasma membrane"/>
    <property type="evidence" value="ECO:0007669"/>
    <property type="project" value="TreeGrafter"/>
</dbReference>
<name>A0A3Q3W7E2_MOLML</name>
<proteinExistence type="predicted"/>
<dbReference type="Gene3D" id="2.30.42.10">
    <property type="match status" value="1"/>
</dbReference>
<accession>A0A3Q3W7E2</accession>
<dbReference type="GO" id="GO:0007015">
    <property type="term" value="P:actin filament organization"/>
    <property type="evidence" value="ECO:0007669"/>
    <property type="project" value="TreeGrafter"/>
</dbReference>
<protein>
    <recommendedName>
        <fullName evidence="1">PDZ domain-containing protein</fullName>
    </recommendedName>
</protein>
<dbReference type="InterPro" id="IPR001478">
    <property type="entry name" value="PDZ"/>
</dbReference>
<sequence length="92" mass="9865">MKDVEQKLRGTEKNTVLLRGKAPWGFALRGGAKRREPLLITKVEQGSVAAAVRLQTGDEMVSVNAVPLSGSAQEAISLVKSSHGTLTLVVRR</sequence>
<evidence type="ECO:0000313" key="3">
    <source>
        <dbReference type="Proteomes" id="UP000261620"/>
    </source>
</evidence>
<dbReference type="Pfam" id="PF00595">
    <property type="entry name" value="PDZ"/>
    <property type="match status" value="1"/>
</dbReference>
<dbReference type="GO" id="GO:0030864">
    <property type="term" value="C:cortical actin cytoskeleton"/>
    <property type="evidence" value="ECO:0007669"/>
    <property type="project" value="TreeGrafter"/>
</dbReference>
<dbReference type="PROSITE" id="PS50106">
    <property type="entry name" value="PDZ"/>
    <property type="match status" value="1"/>
</dbReference>
<dbReference type="Ensembl" id="ENSMMOT00000007863.1">
    <property type="protein sequence ID" value="ENSMMOP00000007717.1"/>
    <property type="gene ID" value="ENSMMOG00000006004.1"/>
</dbReference>
<dbReference type="GO" id="GO:0043296">
    <property type="term" value="C:apical junction complex"/>
    <property type="evidence" value="ECO:0007669"/>
    <property type="project" value="TreeGrafter"/>
</dbReference>
<dbReference type="SUPFAM" id="SSF50156">
    <property type="entry name" value="PDZ domain-like"/>
    <property type="match status" value="1"/>
</dbReference>
<dbReference type="PANTHER" id="PTHR15012">
    <property type="entry name" value="APICAL PROTEIN/SHROOM-RELATED"/>
    <property type="match status" value="1"/>
</dbReference>